<evidence type="ECO:0000313" key="3">
    <source>
        <dbReference type="Proteomes" id="UP000094056"/>
    </source>
</evidence>
<reference evidence="2 3" key="1">
    <citation type="submission" date="2016-07" db="EMBL/GenBank/DDBJ databases">
        <title>Draft genome of Scalindua rubra, obtained from a brine-seawater interface in the Red Sea, sheds light on salt adaptation in anammox bacteria.</title>
        <authorList>
            <person name="Speth D.R."/>
            <person name="Lagkouvardos I."/>
            <person name="Wang Y."/>
            <person name="Qian P.-Y."/>
            <person name="Dutilh B.E."/>
            <person name="Jetten M.S."/>
        </authorList>
    </citation>
    <scope>NUCLEOTIDE SEQUENCE [LARGE SCALE GENOMIC DNA]</scope>
    <source>
        <strain evidence="2">BSI-1</strain>
    </source>
</reference>
<sequence length="62" mass="6955">MWSKALPVIIIWFIGFVLMGIAIGGRTGPFNPLFFLIAIPVLLLAYYLQQRIGKSNSSKEED</sequence>
<feature type="transmembrane region" description="Helical" evidence="1">
    <location>
        <begin position="5"/>
        <end position="24"/>
    </location>
</feature>
<keyword evidence="1" id="KW-0472">Membrane</keyword>
<dbReference type="AlphaFoldDB" id="A0A1E3X2U5"/>
<evidence type="ECO:0000256" key="1">
    <source>
        <dbReference type="SAM" id="Phobius"/>
    </source>
</evidence>
<accession>A0A1E3X2U5</accession>
<keyword evidence="1" id="KW-1133">Transmembrane helix</keyword>
<dbReference type="EMBL" id="MAYW01000322">
    <property type="protein sequence ID" value="ODS29945.1"/>
    <property type="molecule type" value="Genomic_DNA"/>
</dbReference>
<keyword evidence="1" id="KW-0812">Transmembrane</keyword>
<comment type="caution">
    <text evidence="2">The sequence shown here is derived from an EMBL/GenBank/DDBJ whole genome shotgun (WGS) entry which is preliminary data.</text>
</comment>
<protein>
    <submittedName>
        <fullName evidence="2">Uncharacterized protein</fullName>
    </submittedName>
</protein>
<feature type="transmembrane region" description="Helical" evidence="1">
    <location>
        <begin position="30"/>
        <end position="48"/>
    </location>
</feature>
<dbReference type="Proteomes" id="UP000094056">
    <property type="component" value="Unassembled WGS sequence"/>
</dbReference>
<evidence type="ECO:0000313" key="2">
    <source>
        <dbReference type="EMBL" id="ODS29945.1"/>
    </source>
</evidence>
<gene>
    <name evidence="2" type="ORF">SCARUB_04949</name>
</gene>
<organism evidence="2 3">
    <name type="scientific">Candidatus Scalindua rubra</name>
    <dbReference type="NCBI Taxonomy" id="1872076"/>
    <lineage>
        <taxon>Bacteria</taxon>
        <taxon>Pseudomonadati</taxon>
        <taxon>Planctomycetota</taxon>
        <taxon>Candidatus Brocadiia</taxon>
        <taxon>Candidatus Brocadiales</taxon>
        <taxon>Candidatus Scalinduaceae</taxon>
        <taxon>Candidatus Scalindua</taxon>
    </lineage>
</organism>
<proteinExistence type="predicted"/>
<name>A0A1E3X2U5_9BACT</name>